<feature type="compositionally biased region" description="Low complexity" evidence="1">
    <location>
        <begin position="561"/>
        <end position="574"/>
    </location>
</feature>
<feature type="domain" description="Arrestin C-terminal-like" evidence="2">
    <location>
        <begin position="268"/>
        <end position="410"/>
    </location>
</feature>
<feature type="region of interest" description="Disordered" evidence="1">
    <location>
        <begin position="1108"/>
        <end position="1135"/>
    </location>
</feature>
<feature type="region of interest" description="Disordered" evidence="1">
    <location>
        <begin position="1"/>
        <end position="24"/>
    </location>
</feature>
<feature type="compositionally biased region" description="Basic and acidic residues" evidence="1">
    <location>
        <begin position="848"/>
        <end position="880"/>
    </location>
</feature>
<dbReference type="GO" id="GO:0005737">
    <property type="term" value="C:cytoplasm"/>
    <property type="evidence" value="ECO:0007669"/>
    <property type="project" value="TreeGrafter"/>
</dbReference>
<feature type="compositionally biased region" description="Low complexity" evidence="1">
    <location>
        <begin position="586"/>
        <end position="609"/>
    </location>
</feature>
<feature type="region of interest" description="Disordered" evidence="1">
    <location>
        <begin position="1069"/>
        <end position="1094"/>
    </location>
</feature>
<feature type="compositionally biased region" description="Basic and acidic residues" evidence="1">
    <location>
        <begin position="771"/>
        <end position="785"/>
    </location>
</feature>
<dbReference type="GO" id="GO:0015031">
    <property type="term" value="P:protein transport"/>
    <property type="evidence" value="ECO:0007669"/>
    <property type="project" value="TreeGrafter"/>
</dbReference>
<dbReference type="InterPro" id="IPR014756">
    <property type="entry name" value="Ig_E-set"/>
</dbReference>
<proteinExistence type="predicted"/>
<dbReference type="SMART" id="SM01017">
    <property type="entry name" value="Arrestin_C"/>
    <property type="match status" value="1"/>
</dbReference>
<dbReference type="InParanoid" id="A0A316VGI3"/>
<dbReference type="InterPro" id="IPR014752">
    <property type="entry name" value="Arrestin-like_C"/>
</dbReference>
<feature type="compositionally biased region" description="Polar residues" evidence="1">
    <location>
        <begin position="904"/>
        <end position="913"/>
    </location>
</feature>
<dbReference type="Gene3D" id="2.60.40.640">
    <property type="match status" value="2"/>
</dbReference>
<feature type="region of interest" description="Disordered" evidence="1">
    <location>
        <begin position="1205"/>
        <end position="1256"/>
    </location>
</feature>
<reference evidence="3 4" key="1">
    <citation type="journal article" date="2018" name="Mol. Biol. Evol.">
        <title>Broad Genomic Sampling Reveals a Smut Pathogenic Ancestry of the Fungal Clade Ustilaginomycotina.</title>
        <authorList>
            <person name="Kijpornyongpan T."/>
            <person name="Mondo S.J."/>
            <person name="Barry K."/>
            <person name="Sandor L."/>
            <person name="Lee J."/>
            <person name="Lipzen A."/>
            <person name="Pangilinan J."/>
            <person name="LaButti K."/>
            <person name="Hainaut M."/>
            <person name="Henrissat B."/>
            <person name="Grigoriev I.V."/>
            <person name="Spatafora J.W."/>
            <person name="Aime M.C."/>
        </authorList>
    </citation>
    <scope>NUCLEOTIDE SEQUENCE [LARGE SCALE GENOMIC DNA]</scope>
    <source>
        <strain evidence="3 4">MCA 3882</strain>
    </source>
</reference>
<dbReference type="STRING" id="1280837.A0A316VGI3"/>
<dbReference type="SUPFAM" id="SSF81296">
    <property type="entry name" value="E set domains"/>
    <property type="match status" value="2"/>
</dbReference>
<feature type="compositionally biased region" description="Basic and acidic residues" evidence="1">
    <location>
        <begin position="914"/>
        <end position="937"/>
    </location>
</feature>
<sequence>MFAPQVMSPAPLPNQQMSPYMPQSPMMMDMPIQTGQQDISGVRRSNSFSWRAEAGLPPPPSEIDQFPEIQRHMIPQNGIQSSTDAMPMHAVTKHPKLKLRILLAKSIFEAGETVSGMLEITSSTSQRLRLGEIAVELEAFEELSSRDHSATQIFLFNRTLFQGEHLPPSNAVLPAAPVQGHWTARKGRTTFPFSFRLPITAPSSIVFGGNATLRYSLKGTVQTWWNETKSLVTVRSEASVVERWEDEFDPRYVEPVEVIADTHVFMGGNGAVWLEASIGEQLFASGNMIMIRAGIKNNSKRQMSGMKVTLVRRLIFPVSGPPGKPAAKPNLEPQVTEEVHSQLFKGPSYEFPPNEEVVVNLAVDIPRELRTIRKTRLFEVHTLAIVSLQMGSFAKDLHVEIPVYVAHPNSLQGPVARPVQKLQDLPQRSRSAMAQHGQHQFHQPFQQSAQAMPNQIASPMIPDHRGWSPAPPPSRPASAAAAMGNGMPYASPTTPQPFAFVPAGHGQGQQIVWNADAQAWTANALLASIAPPVRPASAQELPMRSQSVAAPEMMQNVARGQQQRPQSTNPQQNSRRYSAPSPDTGRQQQQQHPVQVAQRQQPPQQQQQQKPRSALLPSPTVQAIHNEPPAPQKQEVQPDHHEQQPLQVPFVPSPSQLLGANAQPLGLATIEEDSESAAGTVKSIRTLIGSVSRGDIDQFEQMAQRAEDEEEMRKAMGEMGMVPDERQFVVSNRQESVQEYAKLPQRAKAQPPQSPQAKEKTLPEAPAQKSSKAESKTSSRPKAADIFRAPANEPTEQQKPVRPSSAQGVGLLALESRLNTPTPSQVVSSKKIPAARKSEPSPSRLSPRKADTAEREQRAREDEELRKKHEEQRKADEERKKARQSALLAAAAANSKPKIEQHKPTSQTLSSTSTEKKQGERKAVDVGEQRQLNKDAVGRVAGWLSTSPSREIGLATPTKQNEQAVDPTLSPKTPSPSVLMGNDDTLSDRKAGHKTEGGSSLALHALFDRQDQSDIVSRLSQPSKEQVKPRSHVNASTSKVASKAVEKPSSVQEDVADINIPAAFSKTLMKNDQLEPTPSSVRYDVRSARGGRGGRVASVASMWASIAEGTDGSEGKDPTPVLTLKPKAVRSGAGSKLDFTKTEKVEGKTQKKDIVDVVQKPTVQKLTIQTRQPLIVKNRVMSPTAKTSGAPHFVNTTIPRAVFTASDPSPKNADGAAKENIAVTKADLPPAVRKLSLEGGDMKQQQQQPAEGKLKATRKITSDLIAAEARMRAGRDLAKDAEDALTPMNGRGTTKAIGRERLADLRSLWGN</sequence>
<evidence type="ECO:0000313" key="3">
    <source>
        <dbReference type="EMBL" id="PWN36394.1"/>
    </source>
</evidence>
<protein>
    <recommendedName>
        <fullName evidence="2">Arrestin C-terminal-like domain-containing protein</fullName>
    </recommendedName>
</protein>
<dbReference type="PANTHER" id="PTHR11188">
    <property type="entry name" value="ARRESTIN DOMAIN CONTAINING PROTEIN"/>
    <property type="match status" value="1"/>
</dbReference>
<evidence type="ECO:0000313" key="4">
    <source>
        <dbReference type="Proteomes" id="UP000245771"/>
    </source>
</evidence>
<dbReference type="PANTHER" id="PTHR11188:SF17">
    <property type="entry name" value="FI21816P1"/>
    <property type="match status" value="1"/>
</dbReference>
<keyword evidence="4" id="KW-1185">Reference proteome</keyword>
<organism evidence="3 4">
    <name type="scientific">Meira miltonrushii</name>
    <dbReference type="NCBI Taxonomy" id="1280837"/>
    <lineage>
        <taxon>Eukaryota</taxon>
        <taxon>Fungi</taxon>
        <taxon>Dikarya</taxon>
        <taxon>Basidiomycota</taxon>
        <taxon>Ustilaginomycotina</taxon>
        <taxon>Exobasidiomycetes</taxon>
        <taxon>Exobasidiales</taxon>
        <taxon>Brachybasidiaceae</taxon>
        <taxon>Meira</taxon>
    </lineage>
</organism>
<feature type="compositionally biased region" description="Low complexity" evidence="1">
    <location>
        <begin position="15"/>
        <end position="24"/>
    </location>
</feature>
<feature type="compositionally biased region" description="Polar residues" evidence="1">
    <location>
        <begin position="1013"/>
        <end position="1024"/>
    </location>
</feature>
<dbReference type="Pfam" id="PF00339">
    <property type="entry name" value="Arrestin_N"/>
    <property type="match status" value="1"/>
</dbReference>
<dbReference type="RefSeq" id="XP_025356696.1">
    <property type="nucleotide sequence ID" value="XM_025502517.1"/>
</dbReference>
<dbReference type="InterPro" id="IPR050357">
    <property type="entry name" value="Arrestin_domain-protein"/>
</dbReference>
<feature type="region of interest" description="Disordered" evidence="1">
    <location>
        <begin position="457"/>
        <end position="488"/>
    </location>
</feature>
<dbReference type="Proteomes" id="UP000245771">
    <property type="component" value="Unassembled WGS sequence"/>
</dbReference>
<name>A0A316VGI3_9BASI</name>
<evidence type="ECO:0000256" key="1">
    <source>
        <dbReference type="SAM" id="MobiDB-lite"/>
    </source>
</evidence>
<feature type="compositionally biased region" description="Polar residues" evidence="1">
    <location>
        <begin position="817"/>
        <end position="828"/>
    </location>
</feature>
<dbReference type="Pfam" id="PF02752">
    <property type="entry name" value="Arrestin_C"/>
    <property type="match status" value="1"/>
</dbReference>
<dbReference type="InterPro" id="IPR011022">
    <property type="entry name" value="Arrestin_C-like"/>
</dbReference>
<dbReference type="InterPro" id="IPR011021">
    <property type="entry name" value="Arrestin-like_N"/>
</dbReference>
<feature type="compositionally biased region" description="Polar residues" evidence="1">
    <location>
        <begin position="1069"/>
        <end position="1080"/>
    </location>
</feature>
<dbReference type="EMBL" id="KZ819603">
    <property type="protein sequence ID" value="PWN36394.1"/>
    <property type="molecule type" value="Genomic_DNA"/>
</dbReference>
<feature type="compositionally biased region" description="Basic and acidic residues" evidence="1">
    <location>
        <begin position="986"/>
        <end position="996"/>
    </location>
</feature>
<accession>A0A316VGI3</accession>
<feature type="region of interest" description="Disordered" evidence="1">
    <location>
        <begin position="555"/>
        <end position="657"/>
    </location>
</feature>
<dbReference type="OrthoDB" id="298939at2759"/>
<feature type="region of interest" description="Disordered" evidence="1">
    <location>
        <begin position="720"/>
        <end position="1052"/>
    </location>
</feature>
<evidence type="ECO:0000259" key="2">
    <source>
        <dbReference type="SMART" id="SM01017"/>
    </source>
</evidence>
<gene>
    <name evidence="3" type="ORF">FA14DRAFT_54751</name>
</gene>
<dbReference type="GeneID" id="37024298"/>